<dbReference type="SMART" id="SM00487">
    <property type="entry name" value="DEXDc"/>
    <property type="match status" value="1"/>
</dbReference>
<feature type="region of interest" description="Disordered" evidence="4">
    <location>
        <begin position="1033"/>
        <end position="1110"/>
    </location>
</feature>
<dbReference type="InterPro" id="IPR038718">
    <property type="entry name" value="SNF2-like_sf"/>
</dbReference>
<keyword evidence="8" id="KW-1185">Reference proteome</keyword>
<keyword evidence="3" id="KW-0067">ATP-binding</keyword>
<dbReference type="InterPro" id="IPR000330">
    <property type="entry name" value="SNF2_N"/>
</dbReference>
<reference evidence="7" key="1">
    <citation type="submission" date="2022-08" db="EMBL/GenBank/DDBJ databases">
        <authorList>
            <consortium name="DOE Joint Genome Institute"/>
            <person name="Min B."/>
            <person name="Sierra-Patev S."/>
            <person name="Naranjo-Ortiz M."/>
            <person name="Looney B."/>
            <person name="Konkel Z."/>
            <person name="Slot J.C."/>
            <person name="Sakamoto Y."/>
            <person name="Steenwyk J.L."/>
            <person name="Rokas A."/>
            <person name="Carro J."/>
            <person name="Camarero S."/>
            <person name="Ferreira P."/>
            <person name="Molpeceres G."/>
            <person name="Ruiz-duenas F.J."/>
            <person name="Serrano A."/>
            <person name="Henrissat B."/>
            <person name="Drula E."/>
            <person name="Hughes K.W."/>
            <person name="Mata J.L."/>
            <person name="Ishikawa N.K."/>
            <person name="Vargas-Isla R."/>
            <person name="Ushijima S."/>
            <person name="Smith C.A."/>
            <person name="Ahrendt S."/>
            <person name="Andreopoulos W."/>
            <person name="He G."/>
            <person name="LaButti K."/>
            <person name="Lipzen A."/>
            <person name="Ng V."/>
            <person name="Riley R."/>
            <person name="Sandor L."/>
            <person name="Barry K."/>
            <person name="Martinez A.T."/>
            <person name="Xiao Y."/>
            <person name="Gibbons J.G."/>
            <person name="Terashima K."/>
            <person name="Hibbett D.S."/>
            <person name="Grigoriev I.V."/>
        </authorList>
    </citation>
    <scope>NUCLEOTIDE SEQUENCE</scope>
    <source>
        <strain evidence="7">ET3784</strain>
    </source>
</reference>
<keyword evidence="2 7" id="KW-0378">Hydrolase</keyword>
<feature type="compositionally biased region" description="Basic residues" evidence="4">
    <location>
        <begin position="828"/>
        <end position="841"/>
    </location>
</feature>
<dbReference type="EMBL" id="JANVFO010000127">
    <property type="protein sequence ID" value="KAJ3710930.1"/>
    <property type="molecule type" value="Genomic_DNA"/>
</dbReference>
<evidence type="ECO:0000256" key="2">
    <source>
        <dbReference type="ARBA" id="ARBA00022801"/>
    </source>
</evidence>
<dbReference type="GO" id="GO:0016787">
    <property type="term" value="F:hydrolase activity"/>
    <property type="evidence" value="ECO:0007669"/>
    <property type="project" value="UniProtKB-KW"/>
</dbReference>
<feature type="domain" description="Helicase ATP-binding" evidence="5">
    <location>
        <begin position="109"/>
        <end position="335"/>
    </location>
</feature>
<dbReference type="AlphaFoldDB" id="A0AA38J7M7"/>
<evidence type="ECO:0000313" key="7">
    <source>
        <dbReference type="EMBL" id="KAJ3710930.1"/>
    </source>
</evidence>
<accession>A0AA38J7M7</accession>
<feature type="domain" description="Helicase C-terminal" evidence="6">
    <location>
        <begin position="537"/>
        <end position="695"/>
    </location>
</feature>
<feature type="compositionally biased region" description="Polar residues" evidence="4">
    <location>
        <begin position="1048"/>
        <end position="1059"/>
    </location>
</feature>
<dbReference type="PANTHER" id="PTHR45626">
    <property type="entry name" value="TRANSCRIPTION TERMINATION FACTOR 2-RELATED"/>
    <property type="match status" value="1"/>
</dbReference>
<dbReference type="Gene3D" id="3.40.50.10810">
    <property type="entry name" value="Tandem AAA-ATPase domain"/>
    <property type="match status" value="1"/>
</dbReference>
<keyword evidence="1" id="KW-0547">Nucleotide-binding</keyword>
<evidence type="ECO:0000259" key="5">
    <source>
        <dbReference type="PROSITE" id="PS51192"/>
    </source>
</evidence>
<evidence type="ECO:0000256" key="3">
    <source>
        <dbReference type="ARBA" id="ARBA00022840"/>
    </source>
</evidence>
<name>A0AA38J7M7_9AGAR</name>
<reference evidence="7" key="2">
    <citation type="journal article" date="2023" name="Proc. Natl. Acad. Sci. U.S.A.">
        <title>A global phylogenomic analysis of the shiitake genus Lentinula.</title>
        <authorList>
            <person name="Sierra-Patev S."/>
            <person name="Min B."/>
            <person name="Naranjo-Ortiz M."/>
            <person name="Looney B."/>
            <person name="Konkel Z."/>
            <person name="Slot J.C."/>
            <person name="Sakamoto Y."/>
            <person name="Steenwyk J.L."/>
            <person name="Rokas A."/>
            <person name="Carro J."/>
            <person name="Camarero S."/>
            <person name="Ferreira P."/>
            <person name="Molpeceres G."/>
            <person name="Ruiz-Duenas F.J."/>
            <person name="Serrano A."/>
            <person name="Henrissat B."/>
            <person name="Drula E."/>
            <person name="Hughes K.W."/>
            <person name="Mata J.L."/>
            <person name="Ishikawa N.K."/>
            <person name="Vargas-Isla R."/>
            <person name="Ushijima S."/>
            <person name="Smith C.A."/>
            <person name="Donoghue J."/>
            <person name="Ahrendt S."/>
            <person name="Andreopoulos W."/>
            <person name="He G."/>
            <person name="LaButti K."/>
            <person name="Lipzen A."/>
            <person name="Ng V."/>
            <person name="Riley R."/>
            <person name="Sandor L."/>
            <person name="Barry K."/>
            <person name="Martinez A.T."/>
            <person name="Xiao Y."/>
            <person name="Gibbons J.G."/>
            <person name="Terashima K."/>
            <person name="Grigoriev I.V."/>
            <person name="Hibbett D."/>
        </authorList>
    </citation>
    <scope>NUCLEOTIDE SEQUENCE</scope>
    <source>
        <strain evidence="7">ET3784</strain>
    </source>
</reference>
<dbReference type="PROSITE" id="PS51194">
    <property type="entry name" value="HELICASE_CTER"/>
    <property type="match status" value="1"/>
</dbReference>
<dbReference type="InterPro" id="IPR050628">
    <property type="entry name" value="SNF2_RAD54_helicase_TF"/>
</dbReference>
<dbReference type="GO" id="GO:0005524">
    <property type="term" value="F:ATP binding"/>
    <property type="evidence" value="ECO:0007669"/>
    <property type="project" value="UniProtKB-KW"/>
</dbReference>
<comment type="caution">
    <text evidence="7">The sequence shown here is derived from an EMBL/GenBank/DDBJ whole genome shotgun (WGS) entry which is preliminary data.</text>
</comment>
<organism evidence="7 8">
    <name type="scientific">Lentinula guzmanii</name>
    <dbReference type="NCBI Taxonomy" id="2804957"/>
    <lineage>
        <taxon>Eukaryota</taxon>
        <taxon>Fungi</taxon>
        <taxon>Dikarya</taxon>
        <taxon>Basidiomycota</taxon>
        <taxon>Agaricomycotina</taxon>
        <taxon>Agaricomycetes</taxon>
        <taxon>Agaricomycetidae</taxon>
        <taxon>Agaricales</taxon>
        <taxon>Marasmiineae</taxon>
        <taxon>Omphalotaceae</taxon>
        <taxon>Lentinula</taxon>
    </lineage>
</organism>
<dbReference type="InterPro" id="IPR049730">
    <property type="entry name" value="SNF2/RAD54-like_C"/>
</dbReference>
<feature type="compositionally biased region" description="Acidic residues" evidence="4">
    <location>
        <begin position="812"/>
        <end position="822"/>
    </location>
</feature>
<dbReference type="Proteomes" id="UP001176059">
    <property type="component" value="Unassembled WGS sequence"/>
</dbReference>
<dbReference type="PROSITE" id="PS51192">
    <property type="entry name" value="HELICASE_ATP_BIND_1"/>
    <property type="match status" value="1"/>
</dbReference>
<sequence length="1110" mass="121757">MRKVFFTDSEDIGVERFAKMTEEDLHVYLGIPSGIPAVFRKYTADDPESIPLGNSGTESFEGAEEVGLSWHQEVWLAAMVGLSVNSAQAEVEGIHHTEEGLEKAPMAIREKWGTNPGIALLDEVGLGKTMEAIAGIGLLQTLHKVKRDWKPESGLDKLPACIRSAETFGGRAAGIPDAPHLIVVPTNLIDQWASELRRFMNPKAVDLIVVSTNAKKWQSDMRRLVASPQPMYRRVVLVTHKIVQRMFSIEKLEIVANEVQFEPRLRYQLPMHTVFGYSWGSIWVDEVHESRTGKALWRALRALLELCLIKVLMSATPLVENPEDLLNLALLIRPTALGVVESENLRNMGRDLRMLKSKYRVKTHGAALEFADQEQIHVETQKNEVTSFAERMVRLIQVYLVPRSVRRTNNSFRHDGKRVSAALPGCTILHVLVKVSEAEQHESEQMLDESVQARYFDTEQLGRFFNEGRAKLSFFPGETAALPYTKERLLADPVTKLKHLLELIKQVLVKGADTVVPEEHHETQDRIIPIEALGNPDVLRHYEATSIAEEAVLDEKILVHTTFAKYHPFMIDALKIVGVNAVSINGAVPQAQRTKTIAEFKKNKQVQVLIMSAVGTQGLNLTCARTLILFESNWSAVLAHQLYGRIHRRGQQRPTFIFQLMASNTVDVLLIANGLAKKELLTNFTQIERNLDNLKLLAGRAAPEEILALQGGDEMDDKLAKSIADMLRNPKSLTGAALKKRTGSKPAKASKKKEAEEAEDNSDGPAALKLSAKAKGKRKAIEPADLEGEAPAPKVPATGSKKRKAKSRPTVEDSDNEDAEGEPEGRKSSKARPKPQPKKKVKLGELAARAEAVQSIDHIWNDGLPGTAGPSGTQRESPALTPSIPQLGANPNGTIEAGGPLPQQMIEPEPAAAPSMQVPETSSTATVPPIPPTGPETDITQIPEVNVSDQEMDDSDGTDYVPWSPTSRAKQRAHGDAPMEGIEQGPGLQPEGERSLGALDGDSDMGAPPDSNDLIMNFDTFSFHELNMTERFSPPTENLAFDGPLTPLTVTQPGSSPSQAERDEDAAARVRPQYRGGMNRMPKPAPVRVSLLGKKPSTSLENPLGAPSGH</sequence>
<dbReference type="GO" id="GO:0006281">
    <property type="term" value="P:DNA repair"/>
    <property type="evidence" value="ECO:0007669"/>
    <property type="project" value="TreeGrafter"/>
</dbReference>
<dbReference type="Pfam" id="PF00271">
    <property type="entry name" value="Helicase_C"/>
    <property type="match status" value="1"/>
</dbReference>
<evidence type="ECO:0000259" key="6">
    <source>
        <dbReference type="PROSITE" id="PS51194"/>
    </source>
</evidence>
<proteinExistence type="predicted"/>
<dbReference type="CDD" id="cd18793">
    <property type="entry name" value="SF2_C_SNF"/>
    <property type="match status" value="1"/>
</dbReference>
<evidence type="ECO:0000256" key="4">
    <source>
        <dbReference type="SAM" id="MobiDB-lite"/>
    </source>
</evidence>
<dbReference type="GO" id="GO:0005634">
    <property type="term" value="C:nucleus"/>
    <property type="evidence" value="ECO:0007669"/>
    <property type="project" value="TreeGrafter"/>
</dbReference>
<gene>
    <name evidence="7" type="ORF">DFJ43DRAFT_116624</name>
</gene>
<feature type="region of interest" description="Disordered" evidence="4">
    <location>
        <begin position="731"/>
        <end position="846"/>
    </location>
</feature>
<dbReference type="SMART" id="SM00490">
    <property type="entry name" value="HELICc"/>
    <property type="match status" value="1"/>
</dbReference>
<dbReference type="InterPro" id="IPR001650">
    <property type="entry name" value="Helicase_C-like"/>
</dbReference>
<dbReference type="GO" id="GO:0008094">
    <property type="term" value="F:ATP-dependent activity, acting on DNA"/>
    <property type="evidence" value="ECO:0007669"/>
    <property type="project" value="TreeGrafter"/>
</dbReference>
<dbReference type="Pfam" id="PF00176">
    <property type="entry name" value="SNF2-rel_dom"/>
    <property type="match status" value="1"/>
</dbReference>
<dbReference type="SUPFAM" id="SSF52540">
    <property type="entry name" value="P-loop containing nucleoside triphosphate hydrolases"/>
    <property type="match status" value="2"/>
</dbReference>
<feature type="compositionally biased region" description="Basic residues" evidence="4">
    <location>
        <begin position="738"/>
        <end position="751"/>
    </location>
</feature>
<feature type="region of interest" description="Disordered" evidence="4">
    <location>
        <begin position="858"/>
        <end position="1013"/>
    </location>
</feature>
<dbReference type="Gene3D" id="3.40.50.300">
    <property type="entry name" value="P-loop containing nucleotide triphosphate hydrolases"/>
    <property type="match status" value="1"/>
</dbReference>
<dbReference type="InterPro" id="IPR027417">
    <property type="entry name" value="P-loop_NTPase"/>
</dbReference>
<evidence type="ECO:0000313" key="8">
    <source>
        <dbReference type="Proteomes" id="UP001176059"/>
    </source>
</evidence>
<evidence type="ECO:0000256" key="1">
    <source>
        <dbReference type="ARBA" id="ARBA00022741"/>
    </source>
</evidence>
<dbReference type="InterPro" id="IPR014001">
    <property type="entry name" value="Helicase_ATP-bd"/>
</dbReference>
<protein>
    <submittedName>
        <fullName evidence="7">P-loop containing nucleoside triphosphate hydrolase protein</fullName>
    </submittedName>
</protein>